<gene>
    <name evidence="2" type="ORF">TetV_108</name>
</gene>
<dbReference type="EMBL" id="KY322437">
    <property type="protein sequence ID" value="AUF82200.1"/>
    <property type="molecule type" value="Genomic_DNA"/>
</dbReference>
<reference evidence="2" key="1">
    <citation type="journal article" date="2018" name="Virology">
        <title>A giant virus infecting green algae encodes key fermentation genes.</title>
        <authorList>
            <person name="Schvarcz C.R."/>
            <person name="Steward G.F."/>
        </authorList>
    </citation>
    <scope>NUCLEOTIDE SEQUENCE [LARGE SCALE GENOMIC DNA]</scope>
</reference>
<evidence type="ECO:0000313" key="2">
    <source>
        <dbReference type="EMBL" id="AUF82200.1"/>
    </source>
</evidence>
<name>A0A2P0VMT9_9VIRU</name>
<keyword evidence="3" id="KW-1185">Reference proteome</keyword>
<dbReference type="Proteomes" id="UP000244773">
    <property type="component" value="Segment"/>
</dbReference>
<organism evidence="2">
    <name type="scientific">Tetraselmis virus 1</name>
    <dbReference type="NCBI Taxonomy" id="2060617"/>
    <lineage>
        <taxon>Viruses</taxon>
        <taxon>Varidnaviria</taxon>
        <taxon>Bamfordvirae</taxon>
        <taxon>Nucleocytoviricota</taxon>
        <taxon>Megaviricetes</taxon>
        <taxon>Imitervirales</taxon>
        <taxon>Allomimiviridae</taxon>
        <taxon>Oceanusvirus</taxon>
        <taxon>Oceanusvirus kaneohense</taxon>
    </lineage>
</organism>
<feature type="region of interest" description="Disordered" evidence="1">
    <location>
        <begin position="85"/>
        <end position="113"/>
    </location>
</feature>
<protein>
    <submittedName>
        <fullName evidence="2">Uncharacterized protein</fullName>
    </submittedName>
</protein>
<accession>A0A2P0VMT9</accession>
<evidence type="ECO:0000256" key="1">
    <source>
        <dbReference type="SAM" id="MobiDB-lite"/>
    </source>
</evidence>
<evidence type="ECO:0000313" key="3">
    <source>
        <dbReference type="Proteomes" id="UP000244773"/>
    </source>
</evidence>
<sequence length="262" mass="28511">MKKIIPIVVLFACVLAIAALGGTEKFTPPMQLALGMKDEPIAKRTVPRTIRPMTNAQYGVPEKSMIPKDSGSVVPSGDSESGYGTLFFGSADGNNEGVPDDQLGEAEQEEDDDAAMMSDIVAALSEVGLTEQDTTGEYVLRLSMGVSGIPDFTTVEIPALEEYQEVMDQFMTGLNLPSISLENNLMVAAITLQMFMILADMRPADGTPPADSLDLFVEHMNEIRTALNDPEVYDKTIERLNAGDPDKDKMIIELITQMKEEQ</sequence>
<proteinExistence type="predicted"/>
<feature type="compositionally biased region" description="Acidic residues" evidence="1">
    <location>
        <begin position="98"/>
        <end position="113"/>
    </location>
</feature>